<dbReference type="InterPro" id="IPR051962">
    <property type="entry name" value="Cuticlin"/>
</dbReference>
<accession>A0A0N4ZUN5</accession>
<keyword evidence="4" id="KW-1185">Reference proteome</keyword>
<evidence type="ECO:0000256" key="1">
    <source>
        <dbReference type="ARBA" id="ARBA00022729"/>
    </source>
</evidence>
<dbReference type="STRING" id="131310.A0A0N4ZUN5"/>
<keyword evidence="1 2" id="KW-0732">Signal</keyword>
<dbReference type="AlphaFoldDB" id="A0A0N4ZUN5"/>
<name>A0A0N4ZUN5_PARTI</name>
<feature type="chain" id="PRO_5005892463" evidence="2">
    <location>
        <begin position="21"/>
        <end position="237"/>
    </location>
</feature>
<protein>
    <submittedName>
        <fullName evidence="5">ZP domain-containing protein</fullName>
    </submittedName>
</protein>
<evidence type="ECO:0000313" key="4">
    <source>
        <dbReference type="Proteomes" id="UP000038045"/>
    </source>
</evidence>
<evidence type="ECO:0000313" key="5">
    <source>
        <dbReference type="WBParaSite" id="PTRK_0001229800.1"/>
    </source>
</evidence>
<dbReference type="PANTHER" id="PTHR22907:SF59">
    <property type="entry name" value="CUTICLIN-LIKE PROTEIN 19"/>
    <property type="match status" value="1"/>
</dbReference>
<dbReference type="PROSITE" id="PS51034">
    <property type="entry name" value="ZP_2"/>
    <property type="match status" value="1"/>
</dbReference>
<feature type="domain" description="ZP" evidence="3">
    <location>
        <begin position="1"/>
        <end position="172"/>
    </location>
</feature>
<evidence type="ECO:0000259" key="3">
    <source>
        <dbReference type="PROSITE" id="PS51034"/>
    </source>
</evidence>
<dbReference type="InterPro" id="IPR001507">
    <property type="entry name" value="ZP_dom"/>
</dbReference>
<feature type="signal peptide" evidence="2">
    <location>
        <begin position="1"/>
        <end position="20"/>
    </location>
</feature>
<dbReference type="PANTHER" id="PTHR22907">
    <property type="entry name" value="GH04558P"/>
    <property type="match status" value="1"/>
</dbReference>
<dbReference type="Proteomes" id="UP000038045">
    <property type="component" value="Unplaced"/>
</dbReference>
<proteinExistence type="predicted"/>
<reference evidence="5" key="1">
    <citation type="submission" date="2017-02" db="UniProtKB">
        <authorList>
            <consortium name="WormBaseParasite"/>
        </authorList>
    </citation>
    <scope>IDENTIFICATION</scope>
</reference>
<organism evidence="4 5">
    <name type="scientific">Parastrongyloides trichosuri</name>
    <name type="common">Possum-specific nematode worm</name>
    <dbReference type="NCBI Taxonomy" id="131310"/>
    <lineage>
        <taxon>Eukaryota</taxon>
        <taxon>Metazoa</taxon>
        <taxon>Ecdysozoa</taxon>
        <taxon>Nematoda</taxon>
        <taxon>Chromadorea</taxon>
        <taxon>Rhabditida</taxon>
        <taxon>Tylenchina</taxon>
        <taxon>Panagrolaimomorpha</taxon>
        <taxon>Strongyloidoidea</taxon>
        <taxon>Strongyloididae</taxon>
        <taxon>Parastrongyloides</taxon>
    </lineage>
</organism>
<dbReference type="WBParaSite" id="PTRK_0001229800.1">
    <property type="protein sequence ID" value="PTRK_0001229800.1"/>
    <property type="gene ID" value="PTRK_0001229800"/>
</dbReference>
<evidence type="ECO:0000256" key="2">
    <source>
        <dbReference type="SAM" id="SignalP"/>
    </source>
</evidence>
<sequence length="237" mass="27259">MKFKVIISIILIHFFKSIFCDYTKLINSDTHVIIEPLKYYLPKNISASNVNCSFTIHKESCRNPPMTNEDTITWHTTVCLKWKCNAPKLAIKINKCWTGSKNNPIYIIGNNGCTVEGSMIKSPYYNQQTLNEAQSYGRLSVRVYGQNSIKVGCSISFCNICDNACISKNQPICDDYQSEKELESKRPWGKLNFVMNYCDPLTDEHYLALITTSSSIKNTLSYIYFFFILGIFYKNNF</sequence>